<dbReference type="AlphaFoldDB" id="A0A0G3YLE0"/>
<comment type="subcellular location">
    <subcellularLocation>
        <location evidence="1 11">Endoplasmic reticulum membrane</location>
        <topology evidence="1 11">Multi-pass membrane protein</topology>
    </subcellularLocation>
</comment>
<dbReference type="GO" id="GO:0004144">
    <property type="term" value="F:diacylglycerol O-acyltransferase activity"/>
    <property type="evidence" value="ECO:0007669"/>
    <property type="project" value="TreeGrafter"/>
</dbReference>
<dbReference type="EMBL" id="KM507098">
    <property type="protein sequence ID" value="AKM28422.1"/>
    <property type="molecule type" value="mRNA"/>
</dbReference>
<evidence type="ECO:0000313" key="14">
    <source>
        <dbReference type="Proteomes" id="UP001154329"/>
    </source>
</evidence>
<dbReference type="EMBL" id="OU899035">
    <property type="protein sequence ID" value="CAH1725035.1"/>
    <property type="molecule type" value="Genomic_DNA"/>
</dbReference>
<evidence type="ECO:0000256" key="10">
    <source>
        <dbReference type="ARBA" id="ARBA00023315"/>
    </source>
</evidence>
<evidence type="ECO:0000256" key="4">
    <source>
        <dbReference type="ARBA" id="ARBA00022679"/>
    </source>
</evidence>
<keyword evidence="5 11" id="KW-0812">Transmembrane</keyword>
<proteinExistence type="evidence at transcript level"/>
<keyword evidence="6 11" id="KW-0256">Endoplasmic reticulum</keyword>
<dbReference type="Pfam" id="PF03982">
    <property type="entry name" value="DAGAT"/>
    <property type="match status" value="1"/>
</dbReference>
<comment type="similarity">
    <text evidence="2 11">Belongs to the diacylglycerol acyltransferase family.</text>
</comment>
<dbReference type="CDD" id="cd07987">
    <property type="entry name" value="LPLAT_MGAT-like"/>
    <property type="match status" value="1"/>
</dbReference>
<accession>A0A0G3YLE0</accession>
<keyword evidence="14" id="KW-1185">Reference proteome</keyword>
<keyword evidence="8" id="KW-0443">Lipid metabolism</keyword>
<evidence type="ECO:0000256" key="6">
    <source>
        <dbReference type="ARBA" id="ARBA00022824"/>
    </source>
</evidence>
<evidence type="ECO:0000313" key="13">
    <source>
        <dbReference type="EMBL" id="CAH1725035.1"/>
    </source>
</evidence>
<evidence type="ECO:0000256" key="1">
    <source>
        <dbReference type="ARBA" id="ARBA00004477"/>
    </source>
</evidence>
<dbReference type="SUPFAM" id="SSF69593">
    <property type="entry name" value="Glycerol-3-phosphate (1)-acyltransferase"/>
    <property type="match status" value="1"/>
</dbReference>
<evidence type="ECO:0000256" key="9">
    <source>
        <dbReference type="ARBA" id="ARBA00023136"/>
    </source>
</evidence>
<sequence length="337" mass="38485">MKLKDVEFAPLCVPLRRRLETLAAAAWIYLVVFGGLTGWATLLYLLLATRFWWVALLYGLWIYLDRSVAWTSPNRFRFMRRLTWWTYFKNYFPVSLVKTHDLPADKSYLFAAYPHGVLCAGSFSNFATDAGQFSELFPGLTSHLITLSLHFSMPFTREIGIGLCLQESSEKSLVNLLDNKKGNVAVLMVGGVSEAFKSFPGPYHLILKKRKGFIRVALQTGASLVPVFSFGETNVYGLGEAEPNSFWEKVLKFIKWKSGNRVPVGRGFFQYSFGIVPRRHPIVTVVGKPIDVPKIAKPEKEDIEKYHNIFIDELTKLFEEHKTKYSKHPDEMELVLD</sequence>
<dbReference type="GO" id="GO:0005789">
    <property type="term" value="C:endoplasmic reticulum membrane"/>
    <property type="evidence" value="ECO:0007669"/>
    <property type="project" value="UniProtKB-SubCell"/>
</dbReference>
<dbReference type="GO" id="GO:0019432">
    <property type="term" value="P:triglyceride biosynthetic process"/>
    <property type="evidence" value="ECO:0007669"/>
    <property type="project" value="TreeGrafter"/>
</dbReference>
<dbReference type="Proteomes" id="UP001154329">
    <property type="component" value="Chromosome 2"/>
</dbReference>
<name>A0A0G3YLE0_APHGO</name>
<keyword evidence="4 11" id="KW-0808">Transferase</keyword>
<evidence type="ECO:0000256" key="2">
    <source>
        <dbReference type="ARBA" id="ARBA00005420"/>
    </source>
</evidence>
<evidence type="ECO:0000256" key="8">
    <source>
        <dbReference type="ARBA" id="ARBA00023098"/>
    </source>
</evidence>
<dbReference type="InterPro" id="IPR007130">
    <property type="entry name" value="DAGAT"/>
</dbReference>
<keyword evidence="10 12" id="KW-0012">Acyltransferase</keyword>
<dbReference type="PANTHER" id="PTHR12317">
    <property type="entry name" value="DIACYLGLYCEROL O-ACYLTRANSFERASE"/>
    <property type="match status" value="1"/>
</dbReference>
<dbReference type="PANTHER" id="PTHR12317:SF79">
    <property type="entry name" value="ACYLTRANSFERASE"/>
    <property type="match status" value="1"/>
</dbReference>
<evidence type="ECO:0000256" key="7">
    <source>
        <dbReference type="ARBA" id="ARBA00022989"/>
    </source>
</evidence>
<keyword evidence="7 11" id="KW-1133">Transmembrane helix</keyword>
<keyword evidence="3" id="KW-0444">Lipid biosynthesis</keyword>
<reference evidence="13" key="2">
    <citation type="submission" date="2022-02" db="EMBL/GenBank/DDBJ databases">
        <authorList>
            <person name="King R."/>
        </authorList>
    </citation>
    <scope>NUCLEOTIDE SEQUENCE</scope>
</reference>
<reference evidence="12" key="1">
    <citation type="journal article" date="2015" name="Insect Mol. Biol.">
        <title>Effects of Lysiphlebia japonica (Ashmead) on cotton-melon aphid Aphis gossypii Glover lipid synthesis.</title>
        <authorList>
            <person name="Zhang S."/>
            <person name="Luo J.Y."/>
            <person name="Lv L.M."/>
            <person name="Wang C.Y."/>
            <person name="Li C.H."/>
            <person name="Zhu X.Z."/>
            <person name="Cui J.J."/>
        </authorList>
    </citation>
    <scope>NUCLEOTIDE SEQUENCE</scope>
</reference>
<evidence type="ECO:0000256" key="11">
    <source>
        <dbReference type="RuleBase" id="RU367023"/>
    </source>
</evidence>
<organism evidence="12">
    <name type="scientific">Aphis gossypii</name>
    <name type="common">Cotton aphid</name>
    <dbReference type="NCBI Taxonomy" id="80765"/>
    <lineage>
        <taxon>Eukaryota</taxon>
        <taxon>Metazoa</taxon>
        <taxon>Ecdysozoa</taxon>
        <taxon>Arthropoda</taxon>
        <taxon>Hexapoda</taxon>
        <taxon>Insecta</taxon>
        <taxon>Pterygota</taxon>
        <taxon>Neoptera</taxon>
        <taxon>Paraneoptera</taxon>
        <taxon>Hemiptera</taxon>
        <taxon>Sternorrhyncha</taxon>
        <taxon>Aphidomorpha</taxon>
        <taxon>Aphidoidea</taxon>
        <taxon>Aphididae</taxon>
        <taxon>Aphidini</taxon>
        <taxon>Aphis</taxon>
        <taxon>Aphis</taxon>
    </lineage>
</organism>
<keyword evidence="9 11" id="KW-0472">Membrane</keyword>
<evidence type="ECO:0000256" key="5">
    <source>
        <dbReference type="ARBA" id="ARBA00022692"/>
    </source>
</evidence>
<evidence type="ECO:0000256" key="3">
    <source>
        <dbReference type="ARBA" id="ARBA00022516"/>
    </source>
</evidence>
<protein>
    <recommendedName>
        <fullName evidence="11">Acyltransferase</fullName>
        <ecNumber evidence="11">2.3.1.-</ecNumber>
    </recommendedName>
</protein>
<dbReference type="EC" id="2.3.1.-" evidence="11"/>
<gene>
    <name evidence="13" type="ORF">APHIGO_LOCUS6210</name>
</gene>
<reference evidence="13" key="3">
    <citation type="submission" date="2022-10" db="EMBL/GenBank/DDBJ databases">
        <authorList>
            <consortium name="ENA_rothamsted_submissions"/>
            <consortium name="culmorum"/>
            <person name="King R."/>
        </authorList>
    </citation>
    <scope>NUCLEOTIDE SEQUENCE</scope>
</reference>
<feature type="transmembrane region" description="Helical" evidence="11">
    <location>
        <begin position="51"/>
        <end position="71"/>
    </location>
</feature>
<feature type="transmembrane region" description="Helical" evidence="11">
    <location>
        <begin position="21"/>
        <end position="45"/>
    </location>
</feature>
<evidence type="ECO:0000313" key="12">
    <source>
        <dbReference type="EMBL" id="AKM28422.1"/>
    </source>
</evidence>